<dbReference type="InterPro" id="IPR000843">
    <property type="entry name" value="HTH_LacI"/>
</dbReference>
<dbReference type="Proteomes" id="UP000000844">
    <property type="component" value="Chromosome"/>
</dbReference>
<dbReference type="Pfam" id="PF13377">
    <property type="entry name" value="Peripla_BP_3"/>
    <property type="match status" value="1"/>
</dbReference>
<dbReference type="AlphaFoldDB" id="D3Q7C3"/>
<organism evidence="5 6">
    <name type="scientific">Stackebrandtia nassauensis (strain DSM 44728 / CIP 108903 / NRRL B-16338 / NBRC 102104 / LLR-40K-21)</name>
    <dbReference type="NCBI Taxonomy" id="446470"/>
    <lineage>
        <taxon>Bacteria</taxon>
        <taxon>Bacillati</taxon>
        <taxon>Actinomycetota</taxon>
        <taxon>Actinomycetes</taxon>
        <taxon>Glycomycetales</taxon>
        <taxon>Glycomycetaceae</taxon>
        <taxon>Stackebrandtia</taxon>
    </lineage>
</organism>
<keyword evidence="6" id="KW-1185">Reference proteome</keyword>
<dbReference type="InterPro" id="IPR010982">
    <property type="entry name" value="Lambda_DNA-bd_dom_sf"/>
</dbReference>
<dbReference type="GO" id="GO:0000976">
    <property type="term" value="F:transcription cis-regulatory region binding"/>
    <property type="evidence" value="ECO:0007669"/>
    <property type="project" value="TreeGrafter"/>
</dbReference>
<dbReference type="CDD" id="cd06279">
    <property type="entry name" value="PBP1_LacI-like"/>
    <property type="match status" value="1"/>
</dbReference>
<dbReference type="eggNOG" id="COG1609">
    <property type="taxonomic scope" value="Bacteria"/>
</dbReference>
<evidence type="ECO:0000256" key="1">
    <source>
        <dbReference type="ARBA" id="ARBA00023015"/>
    </source>
</evidence>
<dbReference type="HOGENOM" id="CLU_037628_6_1_11"/>
<protein>
    <submittedName>
        <fullName evidence="5">Transcriptional regulator, LacI family</fullName>
    </submittedName>
</protein>
<dbReference type="Gene3D" id="3.40.50.2300">
    <property type="match status" value="2"/>
</dbReference>
<dbReference type="PANTHER" id="PTHR30146:SF138">
    <property type="entry name" value="TRANSCRIPTIONAL REGULATORY PROTEIN"/>
    <property type="match status" value="1"/>
</dbReference>
<dbReference type="PANTHER" id="PTHR30146">
    <property type="entry name" value="LACI-RELATED TRANSCRIPTIONAL REPRESSOR"/>
    <property type="match status" value="1"/>
</dbReference>
<dbReference type="EMBL" id="CP001778">
    <property type="protein sequence ID" value="ADD42394.1"/>
    <property type="molecule type" value="Genomic_DNA"/>
</dbReference>
<evidence type="ECO:0000313" key="6">
    <source>
        <dbReference type="Proteomes" id="UP000000844"/>
    </source>
</evidence>
<reference evidence="5 6" key="1">
    <citation type="journal article" date="2009" name="Stand. Genomic Sci.">
        <title>Complete genome sequence of Stackebrandtia nassauensis type strain (LLR-40K-21).</title>
        <authorList>
            <person name="Munk C."/>
            <person name="Lapidus A."/>
            <person name="Copeland A."/>
            <person name="Jando M."/>
            <person name="Mayilraj S."/>
            <person name="Glavina Del Rio T."/>
            <person name="Nolan M."/>
            <person name="Chen F."/>
            <person name="Lucas S."/>
            <person name="Tice H."/>
            <person name="Cheng J.F."/>
            <person name="Han C."/>
            <person name="Detter J.C."/>
            <person name="Bruce D."/>
            <person name="Goodwin L."/>
            <person name="Chain P."/>
            <person name="Pitluck S."/>
            <person name="Goker M."/>
            <person name="Ovchinikova G."/>
            <person name="Pati A."/>
            <person name="Ivanova N."/>
            <person name="Mavromatis K."/>
            <person name="Chen A."/>
            <person name="Palaniappan K."/>
            <person name="Land M."/>
            <person name="Hauser L."/>
            <person name="Chang Y.J."/>
            <person name="Jeffries C.D."/>
            <person name="Bristow J."/>
            <person name="Eisen J.A."/>
            <person name="Markowitz V."/>
            <person name="Hugenholtz P."/>
            <person name="Kyrpides N.C."/>
            <person name="Klenk H.P."/>
        </authorList>
    </citation>
    <scope>NUCLEOTIDE SEQUENCE [LARGE SCALE GENOMIC DNA]</scope>
    <source>
        <strain evidence="6">DSM 44728 / CIP 108903 / NRRL B-16338 / NBRC 102104 / LLR-40K-21</strain>
    </source>
</reference>
<dbReference type="InterPro" id="IPR028082">
    <property type="entry name" value="Peripla_BP_I"/>
</dbReference>
<dbReference type="RefSeq" id="WP_013017965.1">
    <property type="nucleotide sequence ID" value="NC_013947.1"/>
</dbReference>
<accession>D3Q7C3</accession>
<keyword evidence="1" id="KW-0805">Transcription regulation</keyword>
<name>D3Q7C3_STANL</name>
<keyword evidence="3" id="KW-0804">Transcription</keyword>
<dbReference type="KEGG" id="sna:Snas_2718"/>
<dbReference type="SUPFAM" id="SSF47413">
    <property type="entry name" value="lambda repressor-like DNA-binding domains"/>
    <property type="match status" value="1"/>
</dbReference>
<evidence type="ECO:0000256" key="2">
    <source>
        <dbReference type="ARBA" id="ARBA00023125"/>
    </source>
</evidence>
<evidence type="ECO:0000313" key="5">
    <source>
        <dbReference type="EMBL" id="ADD42394.1"/>
    </source>
</evidence>
<dbReference type="InterPro" id="IPR046335">
    <property type="entry name" value="LacI/GalR-like_sensor"/>
</dbReference>
<dbReference type="Gene3D" id="1.10.260.40">
    <property type="entry name" value="lambda repressor-like DNA-binding domains"/>
    <property type="match status" value="1"/>
</dbReference>
<dbReference type="Pfam" id="PF00356">
    <property type="entry name" value="LacI"/>
    <property type="match status" value="1"/>
</dbReference>
<dbReference type="STRING" id="446470.Snas_2718"/>
<dbReference type="GO" id="GO:0003700">
    <property type="term" value="F:DNA-binding transcription factor activity"/>
    <property type="evidence" value="ECO:0007669"/>
    <property type="project" value="TreeGrafter"/>
</dbReference>
<keyword evidence="2" id="KW-0238">DNA-binding</keyword>
<sequence>MKPTLQTVADVVGVSRSTVSNAYSRPDQLSPELRQKILDAARELGYAGPNATARSLRRGRAGAIGVLFTTTLSYAFIDPYAVRFLRGLSEAAERHDTGLLLIPLSHDDDETAAAKVREAVVDGFCVYCVPDWHHSQTVMKSIGRPAVTTAFRPDAYDFSVGIDDRTASRQAAAHLLRLGHRRLAVLAAYDDVDGARLGPIPAPDIDKIEDFEMRQRLRGIRDAVVDADLDWSTVTVVNTVTNSRAAGHAAAAHVLDTSPRPTAVLGCTDLVALGTIDALRDRGLRPGLDVSVTGFDDIPEAQTVGLSTVRQPAIDKGVIAGELLLDPPDDPGDRHVLLPTEFIVRTTTGPAERS</sequence>
<dbReference type="SMART" id="SM00354">
    <property type="entry name" value="HTH_LACI"/>
    <property type="match status" value="1"/>
</dbReference>
<feature type="domain" description="HTH lacI-type" evidence="4">
    <location>
        <begin position="3"/>
        <end position="58"/>
    </location>
</feature>
<gene>
    <name evidence="5" type="ordered locus">Snas_2718</name>
</gene>
<evidence type="ECO:0000259" key="4">
    <source>
        <dbReference type="PROSITE" id="PS50932"/>
    </source>
</evidence>
<proteinExistence type="predicted"/>
<dbReference type="PROSITE" id="PS50932">
    <property type="entry name" value="HTH_LACI_2"/>
    <property type="match status" value="1"/>
</dbReference>
<dbReference type="CDD" id="cd01392">
    <property type="entry name" value="HTH_LacI"/>
    <property type="match status" value="1"/>
</dbReference>
<dbReference type="SUPFAM" id="SSF53822">
    <property type="entry name" value="Periplasmic binding protein-like I"/>
    <property type="match status" value="1"/>
</dbReference>
<dbReference type="OrthoDB" id="59108at2"/>
<evidence type="ECO:0000256" key="3">
    <source>
        <dbReference type="ARBA" id="ARBA00023163"/>
    </source>
</evidence>